<protein>
    <submittedName>
        <fullName evidence="5">ArsR family transcriptional regulator</fullName>
    </submittedName>
</protein>
<keyword evidence="3" id="KW-0804">Transcription</keyword>
<organism evidence="5 6">
    <name type="scientific">Candidatus Abyssobacteria bacterium SURF_17</name>
    <dbReference type="NCBI Taxonomy" id="2093361"/>
    <lineage>
        <taxon>Bacteria</taxon>
        <taxon>Pseudomonadati</taxon>
        <taxon>Candidatus Hydrogenedentota</taxon>
        <taxon>Candidatus Abyssobacteria</taxon>
    </lineage>
</organism>
<dbReference type="SMART" id="SM00418">
    <property type="entry name" value="HTH_ARSR"/>
    <property type="match status" value="1"/>
</dbReference>
<sequence>MNKKLYEMRAHILKAMAHPSRLMMLDAMNERGEICVCDLVDVVGSDQSTVSKHLAILKQAGLVEDRKDGQRSFYRLARPCVLNFFECVEQVMEENLKEQHDILSAR</sequence>
<dbReference type="InterPro" id="IPR051081">
    <property type="entry name" value="HTH_MetalResp_TranReg"/>
</dbReference>
<dbReference type="InterPro" id="IPR036388">
    <property type="entry name" value="WH-like_DNA-bd_sf"/>
</dbReference>
<evidence type="ECO:0000256" key="2">
    <source>
        <dbReference type="ARBA" id="ARBA00023125"/>
    </source>
</evidence>
<dbReference type="SUPFAM" id="SSF46785">
    <property type="entry name" value="Winged helix' DNA-binding domain"/>
    <property type="match status" value="1"/>
</dbReference>
<dbReference type="Gene3D" id="1.10.10.10">
    <property type="entry name" value="Winged helix-like DNA-binding domain superfamily/Winged helix DNA-binding domain"/>
    <property type="match status" value="1"/>
</dbReference>
<dbReference type="PROSITE" id="PS50987">
    <property type="entry name" value="HTH_ARSR_2"/>
    <property type="match status" value="1"/>
</dbReference>
<dbReference type="PRINTS" id="PR00778">
    <property type="entry name" value="HTHARSR"/>
</dbReference>
<evidence type="ECO:0000256" key="3">
    <source>
        <dbReference type="ARBA" id="ARBA00023163"/>
    </source>
</evidence>
<dbReference type="GO" id="GO:0003677">
    <property type="term" value="F:DNA binding"/>
    <property type="evidence" value="ECO:0007669"/>
    <property type="project" value="UniProtKB-KW"/>
</dbReference>
<keyword evidence="1" id="KW-0805">Transcription regulation</keyword>
<dbReference type="InterPro" id="IPR036390">
    <property type="entry name" value="WH_DNA-bd_sf"/>
</dbReference>
<keyword evidence="2" id="KW-0238">DNA-binding</keyword>
<reference evidence="5 6" key="1">
    <citation type="journal article" date="2017" name="ISME J.">
        <title>Energy and carbon metabolisms in a deep terrestrial subsurface fluid microbial community.</title>
        <authorList>
            <person name="Momper L."/>
            <person name="Jungbluth S.P."/>
            <person name="Lee M.D."/>
            <person name="Amend J.P."/>
        </authorList>
    </citation>
    <scope>NUCLEOTIDE SEQUENCE [LARGE SCALE GENOMIC DNA]</scope>
    <source>
        <strain evidence="5">SURF_17</strain>
    </source>
</reference>
<dbReference type="PANTHER" id="PTHR33154">
    <property type="entry name" value="TRANSCRIPTIONAL REGULATOR, ARSR FAMILY"/>
    <property type="match status" value="1"/>
</dbReference>
<dbReference type="InterPro" id="IPR011991">
    <property type="entry name" value="ArsR-like_HTH"/>
</dbReference>
<evidence type="ECO:0000256" key="1">
    <source>
        <dbReference type="ARBA" id="ARBA00023015"/>
    </source>
</evidence>
<dbReference type="CDD" id="cd00090">
    <property type="entry name" value="HTH_ARSR"/>
    <property type="match status" value="1"/>
</dbReference>
<dbReference type="InterPro" id="IPR001845">
    <property type="entry name" value="HTH_ArsR_DNA-bd_dom"/>
</dbReference>
<dbReference type="GO" id="GO:0003700">
    <property type="term" value="F:DNA-binding transcription factor activity"/>
    <property type="evidence" value="ECO:0007669"/>
    <property type="project" value="InterPro"/>
</dbReference>
<name>A0A419F9V3_9BACT</name>
<evidence type="ECO:0000313" key="6">
    <source>
        <dbReference type="Proteomes" id="UP000285961"/>
    </source>
</evidence>
<accession>A0A419F9V3</accession>
<evidence type="ECO:0000259" key="4">
    <source>
        <dbReference type="PROSITE" id="PS50987"/>
    </source>
</evidence>
<dbReference type="AlphaFoldDB" id="A0A419F9V3"/>
<feature type="domain" description="HTH arsR-type" evidence="4">
    <location>
        <begin position="1"/>
        <end position="96"/>
    </location>
</feature>
<dbReference type="Pfam" id="PF01022">
    <property type="entry name" value="HTH_5"/>
    <property type="match status" value="1"/>
</dbReference>
<comment type="caution">
    <text evidence="5">The sequence shown here is derived from an EMBL/GenBank/DDBJ whole genome shotgun (WGS) entry which is preliminary data.</text>
</comment>
<gene>
    <name evidence="5" type="ORF">C4532_00115</name>
</gene>
<dbReference type="NCBIfam" id="NF033788">
    <property type="entry name" value="HTH_metalloreg"/>
    <property type="match status" value="1"/>
</dbReference>
<proteinExistence type="predicted"/>
<dbReference type="PANTHER" id="PTHR33154:SF18">
    <property type="entry name" value="ARSENICAL RESISTANCE OPERON REPRESSOR"/>
    <property type="match status" value="1"/>
</dbReference>
<dbReference type="Proteomes" id="UP000285961">
    <property type="component" value="Unassembled WGS sequence"/>
</dbReference>
<evidence type="ECO:0000313" key="5">
    <source>
        <dbReference type="EMBL" id="RJP75666.1"/>
    </source>
</evidence>
<dbReference type="EMBL" id="QZKI01000001">
    <property type="protein sequence ID" value="RJP75666.1"/>
    <property type="molecule type" value="Genomic_DNA"/>
</dbReference>